<accession>A0AAP5I9D7</accession>
<evidence type="ECO:0000259" key="1">
    <source>
        <dbReference type="Pfam" id="PF13546"/>
    </source>
</evidence>
<name>A0AAP5I9D7_9CYAN</name>
<protein>
    <submittedName>
        <fullName evidence="2">Transposase</fullName>
    </submittedName>
</protein>
<gene>
    <name evidence="2" type="ORF">G7B40_021265</name>
</gene>
<evidence type="ECO:0000313" key="2">
    <source>
        <dbReference type="EMBL" id="MDR9897074.1"/>
    </source>
</evidence>
<sequence>MNVKKSSLTQMILTQLEEFRQAIYGGLGKARDAVFDLMDAVLTSPTIQSFVSLSQNPVFRRSWPSVYAALHDSRPNRRKLMNLLVTKVRTQEQPFLAGDHTFWPRPDAKTLKERTFSGGKGVSASVGQSYSTLAWIPEADGSWALPLRHERITSFETPTSRAAFQLKLVTRQLGTRPLAAYDRGYGNAKFVKATAGIEADLLLRLASNRCLWGKPETKKRSGRTA</sequence>
<dbReference type="Pfam" id="PF13546">
    <property type="entry name" value="DDE_5"/>
    <property type="match status" value="1"/>
</dbReference>
<proteinExistence type="predicted"/>
<dbReference type="AlphaFoldDB" id="A0AAP5I9D7"/>
<dbReference type="EMBL" id="JAALHA020000010">
    <property type="protein sequence ID" value="MDR9897074.1"/>
    <property type="molecule type" value="Genomic_DNA"/>
</dbReference>
<keyword evidence="3" id="KW-1185">Reference proteome</keyword>
<evidence type="ECO:0000313" key="3">
    <source>
        <dbReference type="Proteomes" id="UP000667802"/>
    </source>
</evidence>
<dbReference type="Proteomes" id="UP000667802">
    <property type="component" value="Unassembled WGS sequence"/>
</dbReference>
<feature type="domain" description="Transposase IS701-like DDE" evidence="1">
    <location>
        <begin position="25"/>
        <end position="223"/>
    </location>
</feature>
<reference evidence="3" key="1">
    <citation type="journal article" date="2021" name="Science">
        <title>Hunting the eagle killer: A cyanobacterial neurotoxin causes vacuolar myelinopathy.</title>
        <authorList>
            <person name="Breinlinger S."/>
            <person name="Phillips T.J."/>
            <person name="Haram B.N."/>
            <person name="Mares J."/>
            <person name="Martinez Yerena J.A."/>
            <person name="Hrouzek P."/>
            <person name="Sobotka R."/>
            <person name="Henderson W.M."/>
            <person name="Schmieder P."/>
            <person name="Williams S.M."/>
            <person name="Lauderdale J.D."/>
            <person name="Wilde H.D."/>
            <person name="Gerrin W."/>
            <person name="Kust A."/>
            <person name="Washington J.W."/>
            <person name="Wagner C."/>
            <person name="Geier B."/>
            <person name="Liebeke M."/>
            <person name="Enke H."/>
            <person name="Niedermeyer T.H.J."/>
            <person name="Wilde S.B."/>
        </authorList>
    </citation>
    <scope>NUCLEOTIDE SEQUENCE [LARGE SCALE GENOMIC DNA]</scope>
    <source>
        <strain evidence="3">Thurmond2011</strain>
    </source>
</reference>
<dbReference type="InterPro" id="IPR038721">
    <property type="entry name" value="IS701-like_DDE_dom"/>
</dbReference>
<organism evidence="2 3">
    <name type="scientific">Aetokthonos hydrillicola Thurmond2011</name>
    <dbReference type="NCBI Taxonomy" id="2712845"/>
    <lineage>
        <taxon>Bacteria</taxon>
        <taxon>Bacillati</taxon>
        <taxon>Cyanobacteriota</taxon>
        <taxon>Cyanophyceae</taxon>
        <taxon>Nostocales</taxon>
        <taxon>Hapalosiphonaceae</taxon>
        <taxon>Aetokthonos</taxon>
    </lineage>
</organism>
<comment type="caution">
    <text evidence="2">The sequence shown here is derived from an EMBL/GenBank/DDBJ whole genome shotgun (WGS) entry which is preliminary data.</text>
</comment>